<reference evidence="5 6" key="1">
    <citation type="submission" date="2018-06" db="EMBL/GenBank/DDBJ databases">
        <authorList>
            <consortium name="Pathogen Informatics"/>
            <person name="Doyle S."/>
        </authorList>
    </citation>
    <scope>NUCLEOTIDE SEQUENCE [LARGE SCALE GENOMIC DNA]</scope>
    <source>
        <strain evidence="5 6">NCTC13067</strain>
    </source>
</reference>
<evidence type="ECO:0000313" key="5">
    <source>
        <dbReference type="EMBL" id="SUB94128.1"/>
    </source>
</evidence>
<accession>A0A379ECK4</accession>
<comment type="subcellular location">
    <subcellularLocation>
        <location evidence="1">Cell outer membrane</location>
    </subcellularLocation>
</comment>
<evidence type="ECO:0000256" key="1">
    <source>
        <dbReference type="ARBA" id="ARBA00004442"/>
    </source>
</evidence>
<dbReference type="SUPFAM" id="SSF56935">
    <property type="entry name" value="Porins"/>
    <property type="match status" value="1"/>
</dbReference>
<organism evidence="5 6">
    <name type="scientific">Prevotella denticola</name>
    <dbReference type="NCBI Taxonomy" id="28129"/>
    <lineage>
        <taxon>Bacteria</taxon>
        <taxon>Pseudomonadati</taxon>
        <taxon>Bacteroidota</taxon>
        <taxon>Bacteroidia</taxon>
        <taxon>Bacteroidales</taxon>
        <taxon>Prevotellaceae</taxon>
        <taxon>Prevotella</taxon>
    </lineage>
</organism>
<dbReference type="AlphaFoldDB" id="A0A379ECK4"/>
<evidence type="ECO:0000313" key="6">
    <source>
        <dbReference type="Proteomes" id="UP000255469"/>
    </source>
</evidence>
<dbReference type="RefSeq" id="WP_025067193.1">
    <property type="nucleotide sequence ID" value="NZ_UGTM01000002.1"/>
</dbReference>
<dbReference type="InterPro" id="IPR041700">
    <property type="entry name" value="OMP_b-brl_3"/>
</dbReference>
<dbReference type="GO" id="GO:0009279">
    <property type="term" value="C:cell outer membrane"/>
    <property type="evidence" value="ECO:0007669"/>
    <property type="project" value="UniProtKB-SubCell"/>
</dbReference>
<protein>
    <recommendedName>
        <fullName evidence="4">Outer membrane protein beta-barrel domain-containing protein</fullName>
    </recommendedName>
</protein>
<dbReference type="Pfam" id="PF14905">
    <property type="entry name" value="OMP_b-brl_3"/>
    <property type="match status" value="1"/>
</dbReference>
<proteinExistence type="predicted"/>
<evidence type="ECO:0000259" key="4">
    <source>
        <dbReference type="Pfam" id="PF14905"/>
    </source>
</evidence>
<dbReference type="Proteomes" id="UP000255469">
    <property type="component" value="Unassembled WGS sequence"/>
</dbReference>
<evidence type="ECO:0000256" key="3">
    <source>
        <dbReference type="ARBA" id="ARBA00023237"/>
    </source>
</evidence>
<sequence length="770" mass="86590">MRRTFFFIMAFCLGILYVNAQALQISGRVVDSLEHPIEVFDVRALRADSSMLAGGAFFEGSFEMELPEEAALIKVSSLGYVPAYLSLDLGKREGNVVSIGAIVLDSQPAELSEVVVSAHRPLVRFSGDSYVVDIAKTRLENAGTFVDVARRIPGLVVSGNGKISVMGKPRLLINLNGRAVRNVSELQALQSRQIKSVSIDRNPSAAYSADYDAVINISTRDAIQDYVHIAAVNKFSMARKLSNSSSVTLNSRIKSLDLFTDVRFSSNGNLQYDSEEKHVWSDVQELRTSRFSELMVRHNLLDISQTAEYHFRPQTALGLGYRLSVTEQNIEKEQDYSVVSADHQALTTLPVSVHSSMKRTDHNPSLYFTNKGKNCFLGIYADYYGASLKNSQHVSEKAANRNVSQDFTDHYDVFGLKGDFSHRLSFLSYALGVKISCIKDRGTYLSGYEDTPDSRLESRSFATYVNLRKTVGKVSFAAGLRYEREHSQSSDNDRVVSDTVYNHLFPYLSIAANGSVKASLSYSRRIYRPTYNQLIVKSVYIDPLSYSIGNPLLKSALVDIVSFSVQKGIFAGTVSYEQYHNKKAQVAVLEERNGTQRVRFTYDNIPHVHRLVLYTMCNYGTGNIRGNTTLMLSSSRMNYEGVVYSTFKDIGLYLKSNLETSLWKGASSMLSAAYRNAQHNDFYYHRASFNFSLYLTQDLFQNRLRISVQAEDIFKTARVNNWVQNMQRARIVMDTNADSRFIGLSLRYTFGRSKAKSQARSSIQEETDRL</sequence>
<dbReference type="EMBL" id="UGTM01000002">
    <property type="protein sequence ID" value="SUB94128.1"/>
    <property type="molecule type" value="Genomic_DNA"/>
</dbReference>
<keyword evidence="2" id="KW-0472">Membrane</keyword>
<name>A0A379ECK4_9BACT</name>
<evidence type="ECO:0000256" key="2">
    <source>
        <dbReference type="ARBA" id="ARBA00023136"/>
    </source>
</evidence>
<gene>
    <name evidence="5" type="ORF">NCTC13067_01989</name>
</gene>
<dbReference type="Gene3D" id="2.40.170.20">
    <property type="entry name" value="TonB-dependent receptor, beta-barrel domain"/>
    <property type="match status" value="1"/>
</dbReference>
<feature type="domain" description="Outer membrane protein beta-barrel" evidence="4">
    <location>
        <begin position="391"/>
        <end position="748"/>
    </location>
</feature>
<dbReference type="InterPro" id="IPR036942">
    <property type="entry name" value="Beta-barrel_TonB_sf"/>
</dbReference>
<keyword evidence="3" id="KW-0998">Cell outer membrane</keyword>